<organism evidence="2 3">
    <name type="scientific">Thiocapsa rosea</name>
    <dbReference type="NCBI Taxonomy" id="69360"/>
    <lineage>
        <taxon>Bacteria</taxon>
        <taxon>Pseudomonadati</taxon>
        <taxon>Pseudomonadota</taxon>
        <taxon>Gammaproteobacteria</taxon>
        <taxon>Chromatiales</taxon>
        <taxon>Chromatiaceae</taxon>
        <taxon>Thiocapsa</taxon>
    </lineage>
</organism>
<evidence type="ECO:0000313" key="2">
    <source>
        <dbReference type="EMBL" id="RKT46431.1"/>
    </source>
</evidence>
<feature type="region of interest" description="Disordered" evidence="1">
    <location>
        <begin position="74"/>
        <end position="96"/>
    </location>
</feature>
<dbReference type="AlphaFoldDB" id="A0A495VAK3"/>
<evidence type="ECO:0000256" key="1">
    <source>
        <dbReference type="SAM" id="MobiDB-lite"/>
    </source>
</evidence>
<comment type="caution">
    <text evidence="2">The sequence shown here is derived from an EMBL/GenBank/DDBJ whole genome shotgun (WGS) entry which is preliminary data.</text>
</comment>
<name>A0A495VAK3_9GAMM</name>
<sequence>MKMSFDVEMTPEEMRKLLGLPDVEAFQRQLMDDIRERMVAGTEGYDPIKLFQPYVTGTMASWDMFQKMLTNATSMSSGAAGSGSDSSDTESKTRRK</sequence>
<dbReference type="RefSeq" id="WP_120798548.1">
    <property type="nucleotide sequence ID" value="NZ_RBXL01000001.1"/>
</dbReference>
<keyword evidence="3" id="KW-1185">Reference proteome</keyword>
<dbReference type="EMBL" id="RBXL01000001">
    <property type="protein sequence ID" value="RKT46431.1"/>
    <property type="molecule type" value="Genomic_DNA"/>
</dbReference>
<dbReference type="Proteomes" id="UP000274556">
    <property type="component" value="Unassembled WGS sequence"/>
</dbReference>
<dbReference type="InterPro" id="IPR045502">
    <property type="entry name" value="DUF6489"/>
</dbReference>
<feature type="compositionally biased region" description="Low complexity" evidence="1">
    <location>
        <begin position="74"/>
        <end position="86"/>
    </location>
</feature>
<dbReference type="Pfam" id="PF20099">
    <property type="entry name" value="DUF6489"/>
    <property type="match status" value="1"/>
</dbReference>
<gene>
    <name evidence="2" type="ORF">BDD21_3944</name>
</gene>
<proteinExistence type="predicted"/>
<accession>A0A495VAK3</accession>
<reference evidence="2 3" key="1">
    <citation type="submission" date="2018-10" db="EMBL/GenBank/DDBJ databases">
        <title>Genomic Encyclopedia of Archaeal and Bacterial Type Strains, Phase II (KMG-II): from individual species to whole genera.</title>
        <authorList>
            <person name="Goeker M."/>
        </authorList>
    </citation>
    <scope>NUCLEOTIDE SEQUENCE [LARGE SCALE GENOMIC DNA]</scope>
    <source>
        <strain evidence="2 3">DSM 235</strain>
    </source>
</reference>
<protein>
    <submittedName>
        <fullName evidence="2">Uncharacterized protein</fullName>
    </submittedName>
</protein>
<evidence type="ECO:0000313" key="3">
    <source>
        <dbReference type="Proteomes" id="UP000274556"/>
    </source>
</evidence>
<dbReference type="OrthoDB" id="5740990at2"/>